<evidence type="ECO:0000259" key="1">
    <source>
        <dbReference type="Pfam" id="PF01582"/>
    </source>
</evidence>
<evidence type="ECO:0000313" key="2">
    <source>
        <dbReference type="EMBL" id="MCI65716.1"/>
    </source>
</evidence>
<dbReference type="SUPFAM" id="SSF52200">
    <property type="entry name" value="Toll/Interleukin receptor TIR domain"/>
    <property type="match status" value="1"/>
</dbReference>
<dbReference type="InterPro" id="IPR000157">
    <property type="entry name" value="TIR_dom"/>
</dbReference>
<reference evidence="2 3" key="1">
    <citation type="journal article" date="2018" name="Front. Plant Sci.">
        <title>Red Clover (Trifolium pratense) and Zigzag Clover (T. medium) - A Picture of Genomic Similarities and Differences.</title>
        <authorList>
            <person name="Dluhosova J."/>
            <person name="Istvanek J."/>
            <person name="Nedelnik J."/>
            <person name="Repkova J."/>
        </authorList>
    </citation>
    <scope>NUCLEOTIDE SEQUENCE [LARGE SCALE GENOMIC DNA]</scope>
    <source>
        <strain evidence="3">cv. 10/8</strain>
        <tissue evidence="2">Leaf</tissue>
    </source>
</reference>
<sequence length="61" mass="6709">VPVFYEIDPSEVRHQTGKFGEDFESLVSRIALDTDSLKLSNWKTALTEVGGTAGIVIINSR</sequence>
<evidence type="ECO:0000313" key="3">
    <source>
        <dbReference type="Proteomes" id="UP000265520"/>
    </source>
</evidence>
<feature type="domain" description="TIR" evidence="1">
    <location>
        <begin position="2"/>
        <end position="56"/>
    </location>
</feature>
<comment type="caution">
    <text evidence="2">The sequence shown here is derived from an EMBL/GenBank/DDBJ whole genome shotgun (WGS) entry which is preliminary data.</text>
</comment>
<dbReference type="GO" id="GO:0007165">
    <property type="term" value="P:signal transduction"/>
    <property type="evidence" value="ECO:0007669"/>
    <property type="project" value="InterPro"/>
</dbReference>
<feature type="non-terminal residue" evidence="2">
    <location>
        <position position="1"/>
    </location>
</feature>
<name>A0A392U025_9FABA</name>
<organism evidence="2 3">
    <name type="scientific">Trifolium medium</name>
    <dbReference type="NCBI Taxonomy" id="97028"/>
    <lineage>
        <taxon>Eukaryota</taxon>
        <taxon>Viridiplantae</taxon>
        <taxon>Streptophyta</taxon>
        <taxon>Embryophyta</taxon>
        <taxon>Tracheophyta</taxon>
        <taxon>Spermatophyta</taxon>
        <taxon>Magnoliopsida</taxon>
        <taxon>eudicotyledons</taxon>
        <taxon>Gunneridae</taxon>
        <taxon>Pentapetalae</taxon>
        <taxon>rosids</taxon>
        <taxon>fabids</taxon>
        <taxon>Fabales</taxon>
        <taxon>Fabaceae</taxon>
        <taxon>Papilionoideae</taxon>
        <taxon>50 kb inversion clade</taxon>
        <taxon>NPAAA clade</taxon>
        <taxon>Hologalegina</taxon>
        <taxon>IRL clade</taxon>
        <taxon>Trifolieae</taxon>
        <taxon>Trifolium</taxon>
    </lineage>
</organism>
<accession>A0A392U025</accession>
<dbReference type="EMBL" id="LXQA010680956">
    <property type="protein sequence ID" value="MCI65716.1"/>
    <property type="molecule type" value="Genomic_DNA"/>
</dbReference>
<dbReference type="AlphaFoldDB" id="A0A392U025"/>
<dbReference type="InterPro" id="IPR035897">
    <property type="entry name" value="Toll_tir_struct_dom_sf"/>
</dbReference>
<dbReference type="Proteomes" id="UP000265520">
    <property type="component" value="Unassembled WGS sequence"/>
</dbReference>
<proteinExistence type="predicted"/>
<keyword evidence="3" id="KW-1185">Reference proteome</keyword>
<dbReference type="Pfam" id="PF01582">
    <property type="entry name" value="TIR"/>
    <property type="match status" value="1"/>
</dbReference>
<protein>
    <submittedName>
        <fullName evidence="2">TMV resistance protein N</fullName>
    </submittedName>
</protein>
<dbReference type="Gene3D" id="3.40.50.10140">
    <property type="entry name" value="Toll/interleukin-1 receptor homology (TIR) domain"/>
    <property type="match status" value="1"/>
</dbReference>